<dbReference type="Proteomes" id="UP001597506">
    <property type="component" value="Unassembled WGS sequence"/>
</dbReference>
<dbReference type="Pfam" id="PF20038">
    <property type="entry name" value="HTH_59"/>
    <property type="match status" value="1"/>
</dbReference>
<protein>
    <submittedName>
        <fullName evidence="2">Helix-turn-helix domain-containing protein</fullName>
    </submittedName>
</protein>
<dbReference type="RefSeq" id="WP_377937231.1">
    <property type="nucleotide sequence ID" value="NZ_JBHUMF010000031.1"/>
</dbReference>
<evidence type="ECO:0000313" key="3">
    <source>
        <dbReference type="Proteomes" id="UP001597506"/>
    </source>
</evidence>
<gene>
    <name evidence="2" type="ORF">ACFSUL_17735</name>
</gene>
<dbReference type="InterPro" id="IPR045403">
    <property type="entry name" value="HTH_59_Firmicutes_type"/>
</dbReference>
<reference evidence="3" key="1">
    <citation type="journal article" date="2019" name="Int. J. Syst. Evol. Microbiol.">
        <title>The Global Catalogue of Microorganisms (GCM) 10K type strain sequencing project: providing services to taxonomists for standard genome sequencing and annotation.</title>
        <authorList>
            <consortium name="The Broad Institute Genomics Platform"/>
            <consortium name="The Broad Institute Genome Sequencing Center for Infectious Disease"/>
            <person name="Wu L."/>
            <person name="Ma J."/>
        </authorList>
    </citation>
    <scope>NUCLEOTIDE SEQUENCE [LARGE SCALE GENOMIC DNA]</scope>
    <source>
        <strain evidence="3">KCTC 3913</strain>
    </source>
</reference>
<sequence>MKRFLLLTKTGNEKWPLKLFSTDDKDAAPLESLADVKNAIKETGRLYYLNTNKKSDTKQFIYRSQISHVYGPYDIPGKKSLTLDQVMSLNEAVSRWKNIRNVDTIRKAITANRFHEWEVRKSESIWLITYGAMMRLFGPEDHTQTPDEQILQVQKPVFENYEAITKGKFHWEDVLDKEEGEESDGK</sequence>
<evidence type="ECO:0000259" key="1">
    <source>
        <dbReference type="Pfam" id="PF20038"/>
    </source>
</evidence>
<proteinExistence type="predicted"/>
<organism evidence="2 3">
    <name type="scientific">Bacillus seohaeanensis</name>
    <dbReference type="NCBI Taxonomy" id="284580"/>
    <lineage>
        <taxon>Bacteria</taxon>
        <taxon>Bacillati</taxon>
        <taxon>Bacillota</taxon>
        <taxon>Bacilli</taxon>
        <taxon>Bacillales</taxon>
        <taxon>Bacillaceae</taxon>
        <taxon>Bacillus</taxon>
    </lineage>
</organism>
<keyword evidence="3" id="KW-1185">Reference proteome</keyword>
<feature type="domain" description="Helix-turn-helix" evidence="1">
    <location>
        <begin position="83"/>
        <end position="141"/>
    </location>
</feature>
<comment type="caution">
    <text evidence="2">The sequence shown here is derived from an EMBL/GenBank/DDBJ whole genome shotgun (WGS) entry which is preliminary data.</text>
</comment>
<evidence type="ECO:0000313" key="2">
    <source>
        <dbReference type="EMBL" id="MFD2682583.1"/>
    </source>
</evidence>
<accession>A0ABW5RV92</accession>
<name>A0ABW5RV92_9BACI</name>
<dbReference type="EMBL" id="JBHUMF010000031">
    <property type="protein sequence ID" value="MFD2682583.1"/>
    <property type="molecule type" value="Genomic_DNA"/>
</dbReference>